<dbReference type="AlphaFoldDB" id="A0A5S5B1N6"/>
<organism evidence="3 4">
    <name type="scientific">Thermosediminibacter litoriperuensis</name>
    <dbReference type="NCBI Taxonomy" id="291989"/>
    <lineage>
        <taxon>Bacteria</taxon>
        <taxon>Bacillati</taxon>
        <taxon>Bacillota</taxon>
        <taxon>Clostridia</taxon>
        <taxon>Thermosediminibacterales</taxon>
        <taxon>Thermosediminibacteraceae</taxon>
        <taxon>Thermosediminibacter</taxon>
    </lineage>
</organism>
<keyword evidence="4" id="KW-1185">Reference proteome</keyword>
<feature type="transmembrane region" description="Helical" evidence="1">
    <location>
        <begin position="94"/>
        <end position="115"/>
    </location>
</feature>
<dbReference type="InterPro" id="IPR014226">
    <property type="entry name" value="Spore_IM_YlbJ"/>
</dbReference>
<evidence type="ECO:0000256" key="1">
    <source>
        <dbReference type="SAM" id="Phobius"/>
    </source>
</evidence>
<dbReference type="Pfam" id="PF07670">
    <property type="entry name" value="Gate"/>
    <property type="match status" value="1"/>
</dbReference>
<dbReference type="EMBL" id="VNHO01000001">
    <property type="protein sequence ID" value="TYP59983.1"/>
    <property type="molecule type" value="Genomic_DNA"/>
</dbReference>
<keyword evidence="1" id="KW-0472">Membrane</keyword>
<feature type="transmembrane region" description="Helical" evidence="1">
    <location>
        <begin position="46"/>
        <end position="74"/>
    </location>
</feature>
<reference evidence="3 4" key="1">
    <citation type="submission" date="2019-07" db="EMBL/GenBank/DDBJ databases">
        <title>Genomic Encyclopedia of Type Strains, Phase I: the one thousand microbial genomes (KMG-I) project.</title>
        <authorList>
            <person name="Kyrpides N."/>
        </authorList>
    </citation>
    <scope>NUCLEOTIDE SEQUENCE [LARGE SCALE GENOMIC DNA]</scope>
    <source>
        <strain evidence="3 4">DSM 16647</strain>
    </source>
</reference>
<gene>
    <name evidence="3" type="ORF">LZ11_00145</name>
</gene>
<name>A0A5S5B1N6_9FIRM</name>
<dbReference type="RefSeq" id="WP_148865680.1">
    <property type="nucleotide sequence ID" value="NZ_VNHO01000001.1"/>
</dbReference>
<protein>
    <submittedName>
        <fullName evidence="3">Sporulation integral membrane protein YlbJ</fullName>
    </submittedName>
</protein>
<feature type="domain" description="Nucleoside transporter/FeoB GTPase Gate" evidence="2">
    <location>
        <begin position="51"/>
        <end position="149"/>
    </location>
</feature>
<feature type="transmembrane region" description="Helical" evidence="1">
    <location>
        <begin position="338"/>
        <end position="358"/>
    </location>
</feature>
<dbReference type="InterPro" id="IPR011642">
    <property type="entry name" value="Gate_dom"/>
</dbReference>
<dbReference type="OrthoDB" id="1645614at2"/>
<feature type="transmembrane region" description="Helical" evidence="1">
    <location>
        <begin position="16"/>
        <end position="34"/>
    </location>
</feature>
<feature type="transmembrane region" description="Helical" evidence="1">
    <location>
        <begin position="297"/>
        <end position="317"/>
    </location>
</feature>
<evidence type="ECO:0000313" key="3">
    <source>
        <dbReference type="EMBL" id="TYP59983.1"/>
    </source>
</evidence>
<accession>A0A5S5B1N6</accession>
<keyword evidence="1" id="KW-0812">Transmembrane</keyword>
<feature type="transmembrane region" description="Helical" evidence="1">
    <location>
        <begin position="229"/>
        <end position="252"/>
    </location>
</feature>
<proteinExistence type="predicted"/>
<dbReference type="NCBIfam" id="TIGR02871">
    <property type="entry name" value="spore_ylbJ"/>
    <property type="match status" value="1"/>
</dbReference>
<keyword evidence="1" id="KW-1133">Transmembrane helix</keyword>
<sequence length="419" mass="46083">MRLNIPKSRVAKMSQLILPAVAVVITISIIRFPEEAFQAAFEGLDVWFNIVLPALLPFFIGSQLLMGLGVVHFMGVLLEPFMRPLFNVPGAGSFVMAMGLASGYPLGAMLTAKLVKKKLCNAREAERLVSFTNTADPLFMVGAVAVGMFKDVRLGSIIALAHYISALLVGIIMRFYARNSEMTPPVTSSRSRESILLKATKELLRARREDSRPFGQLLGDCIKDSINSLLLILGFIILFSVIIRIITIAGFVNMLVPILNVILKIFGLQDSLSPSIISGIFEITLGTKLASTADAPLIQRIVIASAIIAWSGLSVHFQVISMLSDTDIKILPYLMARLLHALFAGIITYFIMIIPIEGFNSWSMPVFAIAPQKTSESWLNIFTVSSQVFLLLFSLLILLSVIIYLLKGFEIISFKVIKK</sequence>
<evidence type="ECO:0000313" key="4">
    <source>
        <dbReference type="Proteomes" id="UP000322294"/>
    </source>
</evidence>
<dbReference type="Proteomes" id="UP000322294">
    <property type="component" value="Unassembled WGS sequence"/>
</dbReference>
<comment type="caution">
    <text evidence="3">The sequence shown here is derived from an EMBL/GenBank/DDBJ whole genome shotgun (WGS) entry which is preliminary data.</text>
</comment>
<evidence type="ECO:0000259" key="2">
    <source>
        <dbReference type="Pfam" id="PF07670"/>
    </source>
</evidence>
<feature type="transmembrane region" description="Helical" evidence="1">
    <location>
        <begin position="155"/>
        <end position="177"/>
    </location>
</feature>
<feature type="transmembrane region" description="Helical" evidence="1">
    <location>
        <begin position="378"/>
        <end position="406"/>
    </location>
</feature>